<evidence type="ECO:0000259" key="6">
    <source>
        <dbReference type="Pfam" id="PF04545"/>
    </source>
</evidence>
<dbReference type="Pfam" id="PF04542">
    <property type="entry name" value="Sigma70_r2"/>
    <property type="match status" value="1"/>
</dbReference>
<feature type="domain" description="RNA polymerase sigma-70 region 2" evidence="5">
    <location>
        <begin position="9"/>
        <end position="80"/>
    </location>
</feature>
<keyword evidence="3" id="KW-0238">DNA-binding</keyword>
<dbReference type="PANTHER" id="PTHR30385">
    <property type="entry name" value="SIGMA FACTOR F FLAGELLAR"/>
    <property type="match status" value="1"/>
</dbReference>
<keyword evidence="7" id="KW-0969">Cilium</keyword>
<dbReference type="PIRSF" id="PIRSF000770">
    <property type="entry name" value="RNA_pol_sigma-SigE/K"/>
    <property type="match status" value="1"/>
</dbReference>
<proteinExistence type="predicted"/>
<dbReference type="InterPro" id="IPR013325">
    <property type="entry name" value="RNA_pol_sigma_r2"/>
</dbReference>
<comment type="caution">
    <text evidence="7">The sequence shown here is derived from an EMBL/GenBank/DDBJ whole genome shotgun (WGS) entry which is preliminary data.</text>
</comment>
<dbReference type="InterPro" id="IPR007627">
    <property type="entry name" value="RNA_pol_sigma70_r2"/>
</dbReference>
<dbReference type="Proteomes" id="UP001296993">
    <property type="component" value="Unassembled WGS sequence"/>
</dbReference>
<dbReference type="SUPFAM" id="SSF88659">
    <property type="entry name" value="Sigma3 and sigma4 domains of RNA polymerase sigma factors"/>
    <property type="match status" value="2"/>
</dbReference>
<sequence length="272" mass="29384">MDLEARNQLVVENLPLVGYLAAEMCAKATHLSREDLASVGAIALITAAEAFDPKIGVPFGAYARRRIVGAFADDMRSNDWATRGARKRITETRTIQATLTAAMGRTPTVAELSEAMGKDQESTIAALTDSARTVVGIDDAMNDYLSSNNLTPEESVLEVESVLVVREAVAALPENLRMVIERIYFQGSTVKELAAEMGITHSAVSQRRTSAVKLLQEGLQKNYMPEVSPVPSAALTRAAAQRRDAYLHEFQDRATGGIARMAYGTESLVPAV</sequence>
<dbReference type="InterPro" id="IPR013324">
    <property type="entry name" value="RNA_pol_sigma_r3/r4-like"/>
</dbReference>
<reference evidence="7 8" key="1">
    <citation type="submission" date="2021-03" db="EMBL/GenBank/DDBJ databases">
        <title>Sequencing the genomes of 1000 actinobacteria strains.</title>
        <authorList>
            <person name="Klenk H.-P."/>
        </authorList>
    </citation>
    <scope>NUCLEOTIDE SEQUENCE [LARGE SCALE GENOMIC DNA]</scope>
    <source>
        <strain evidence="7 8">DSM 15797</strain>
    </source>
</reference>
<keyword evidence="8" id="KW-1185">Reference proteome</keyword>
<dbReference type="SUPFAM" id="SSF88946">
    <property type="entry name" value="Sigma2 domain of RNA polymerase sigma factors"/>
    <property type="match status" value="1"/>
</dbReference>
<dbReference type="EMBL" id="JAGIOF010000001">
    <property type="protein sequence ID" value="MBP2386864.1"/>
    <property type="molecule type" value="Genomic_DNA"/>
</dbReference>
<keyword evidence="7" id="KW-0966">Cell projection</keyword>
<dbReference type="InterPro" id="IPR007630">
    <property type="entry name" value="RNA_pol_sigma70_r4"/>
</dbReference>
<keyword evidence="7" id="KW-0282">Flagellum</keyword>
<dbReference type="Gene3D" id="1.20.140.160">
    <property type="match status" value="1"/>
</dbReference>
<dbReference type="Pfam" id="PF04545">
    <property type="entry name" value="Sigma70_r4"/>
    <property type="match status" value="1"/>
</dbReference>
<dbReference type="InterPro" id="IPR014284">
    <property type="entry name" value="RNA_pol_sigma-70_dom"/>
</dbReference>
<dbReference type="Gene3D" id="1.10.1740.10">
    <property type="match status" value="1"/>
</dbReference>
<dbReference type="CDD" id="cd06171">
    <property type="entry name" value="Sigma70_r4"/>
    <property type="match status" value="1"/>
</dbReference>
<evidence type="ECO:0000313" key="7">
    <source>
        <dbReference type="EMBL" id="MBP2386864.1"/>
    </source>
</evidence>
<protein>
    <submittedName>
        <fullName evidence="7">RNA polymerase sigma factor for flagellar operon FliA</fullName>
    </submittedName>
</protein>
<dbReference type="NCBIfam" id="TIGR02937">
    <property type="entry name" value="sigma70-ECF"/>
    <property type="match status" value="1"/>
</dbReference>
<evidence type="ECO:0000256" key="4">
    <source>
        <dbReference type="ARBA" id="ARBA00023163"/>
    </source>
</evidence>
<organism evidence="7 8">
    <name type="scientific">Paeniglutamicibacter kerguelensis</name>
    <dbReference type="NCBI Taxonomy" id="254788"/>
    <lineage>
        <taxon>Bacteria</taxon>
        <taxon>Bacillati</taxon>
        <taxon>Actinomycetota</taxon>
        <taxon>Actinomycetes</taxon>
        <taxon>Micrococcales</taxon>
        <taxon>Micrococcaceae</taxon>
        <taxon>Paeniglutamicibacter</taxon>
    </lineage>
</organism>
<dbReference type="RefSeq" id="WP_209998331.1">
    <property type="nucleotide sequence ID" value="NZ_BAAAJY010000010.1"/>
</dbReference>
<evidence type="ECO:0000256" key="2">
    <source>
        <dbReference type="ARBA" id="ARBA00023082"/>
    </source>
</evidence>
<keyword evidence="4" id="KW-0804">Transcription</keyword>
<keyword evidence="2" id="KW-0731">Sigma factor</keyword>
<evidence type="ECO:0000259" key="5">
    <source>
        <dbReference type="Pfam" id="PF04542"/>
    </source>
</evidence>
<gene>
    <name evidence="7" type="ORF">JOF47_002375</name>
</gene>
<accession>A0ABS4XEH7</accession>
<evidence type="ECO:0000256" key="3">
    <source>
        <dbReference type="ARBA" id="ARBA00023125"/>
    </source>
</evidence>
<name>A0ABS4XEH7_9MICC</name>
<feature type="domain" description="RNA polymerase sigma-70 region 4" evidence="6">
    <location>
        <begin position="169"/>
        <end position="216"/>
    </location>
</feature>
<dbReference type="InterPro" id="IPR000943">
    <property type="entry name" value="RNA_pol_sigma70"/>
</dbReference>
<evidence type="ECO:0000313" key="8">
    <source>
        <dbReference type="Proteomes" id="UP001296993"/>
    </source>
</evidence>
<evidence type="ECO:0000256" key="1">
    <source>
        <dbReference type="ARBA" id="ARBA00023015"/>
    </source>
</evidence>
<keyword evidence="1" id="KW-0805">Transcription regulation</keyword>